<keyword evidence="2" id="KW-0732">Signal</keyword>
<evidence type="ECO:0000313" key="5">
    <source>
        <dbReference type="Proteomes" id="UP000032430"/>
    </source>
</evidence>
<dbReference type="SUPFAM" id="SSF56954">
    <property type="entry name" value="Outer membrane efflux proteins (OEP)"/>
    <property type="match status" value="1"/>
</dbReference>
<comment type="similarity">
    <text evidence="1 2">Belongs to the outer membrane factor (OMF) (TC 1.B.17) family.</text>
</comment>
<dbReference type="AlphaFoldDB" id="A0A098GAN7"/>
<reference evidence="5" key="1">
    <citation type="submission" date="2014-09" db="EMBL/GenBank/DDBJ databases">
        <authorList>
            <person name="Gomez-Valero L."/>
        </authorList>
    </citation>
    <scope>NUCLEOTIDE SEQUENCE [LARGE SCALE GENOMIC DNA]</scope>
    <source>
        <strain evidence="5">ATCC700992</strain>
    </source>
</reference>
<feature type="signal peptide" evidence="2">
    <location>
        <begin position="1"/>
        <end position="21"/>
    </location>
</feature>
<dbReference type="HOGENOM" id="CLU_012817_13_0_6"/>
<dbReference type="GO" id="GO:0015562">
    <property type="term" value="F:efflux transmembrane transporter activity"/>
    <property type="evidence" value="ECO:0007669"/>
    <property type="project" value="InterPro"/>
</dbReference>
<keyword evidence="2" id="KW-0472">Membrane</keyword>
<evidence type="ECO:0000256" key="2">
    <source>
        <dbReference type="RuleBase" id="RU362097"/>
    </source>
</evidence>
<dbReference type="Gene3D" id="1.20.1600.10">
    <property type="entry name" value="Outer membrane efflux proteins (OEP)"/>
    <property type="match status" value="1"/>
</dbReference>
<proteinExistence type="inferred from homology"/>
<evidence type="ECO:0000256" key="1">
    <source>
        <dbReference type="ARBA" id="ARBA00007613"/>
    </source>
</evidence>
<dbReference type="GO" id="GO:0009279">
    <property type="term" value="C:cell outer membrane"/>
    <property type="evidence" value="ECO:0007669"/>
    <property type="project" value="UniProtKB-SubCell"/>
</dbReference>
<keyword evidence="2" id="KW-0449">Lipoprotein</keyword>
<dbReference type="NCBIfam" id="TIGR01845">
    <property type="entry name" value="outer_NodT"/>
    <property type="match status" value="1"/>
</dbReference>
<evidence type="ECO:0000256" key="3">
    <source>
        <dbReference type="SAM" id="MobiDB-lite"/>
    </source>
</evidence>
<keyword evidence="2" id="KW-0564">Palmitate</keyword>
<dbReference type="InterPro" id="IPR003423">
    <property type="entry name" value="OMP_efflux"/>
</dbReference>
<keyword evidence="5" id="KW-1185">Reference proteome</keyword>
<gene>
    <name evidence="4" type="ORF">LFA_3210</name>
</gene>
<dbReference type="Gene3D" id="2.20.200.10">
    <property type="entry name" value="Outer membrane efflux proteins (OEP)"/>
    <property type="match status" value="1"/>
</dbReference>
<feature type="region of interest" description="Disordered" evidence="3">
    <location>
        <begin position="33"/>
        <end position="57"/>
    </location>
</feature>
<dbReference type="Pfam" id="PF02321">
    <property type="entry name" value="OEP"/>
    <property type="match status" value="2"/>
</dbReference>
<name>A0A098GAN7_9GAMM</name>
<dbReference type="OrthoDB" id="9770517at2"/>
<evidence type="ECO:0000313" key="4">
    <source>
        <dbReference type="EMBL" id="CEG58545.1"/>
    </source>
</evidence>
<dbReference type="KEGG" id="lfa:LFA_3210"/>
<comment type="subcellular location">
    <subcellularLocation>
        <location evidence="2">Cell outer membrane</location>
        <topology evidence="2">Lipid-anchor</topology>
    </subcellularLocation>
</comment>
<accession>A0A098GAN7</accession>
<dbReference type="EMBL" id="LN614827">
    <property type="protein sequence ID" value="CEG58545.1"/>
    <property type="molecule type" value="Genomic_DNA"/>
</dbReference>
<dbReference type="RefSeq" id="WP_045096839.1">
    <property type="nucleotide sequence ID" value="NZ_LN614827.1"/>
</dbReference>
<dbReference type="PANTHER" id="PTHR30203">
    <property type="entry name" value="OUTER MEMBRANE CATION EFFLUX PROTEIN"/>
    <property type="match status" value="1"/>
</dbReference>
<dbReference type="InterPro" id="IPR010131">
    <property type="entry name" value="MdtP/NodT-like"/>
</dbReference>
<dbReference type="PROSITE" id="PS51257">
    <property type="entry name" value="PROKAR_LIPOPROTEIN"/>
    <property type="match status" value="1"/>
</dbReference>
<feature type="chain" id="PRO_5001433552" evidence="2">
    <location>
        <begin position="22"/>
        <end position="497"/>
    </location>
</feature>
<dbReference type="Proteomes" id="UP000032430">
    <property type="component" value="Chromosome I"/>
</dbReference>
<organism evidence="4 5">
    <name type="scientific">Legionella fallonii LLAP-10</name>
    <dbReference type="NCBI Taxonomy" id="1212491"/>
    <lineage>
        <taxon>Bacteria</taxon>
        <taxon>Pseudomonadati</taxon>
        <taxon>Pseudomonadota</taxon>
        <taxon>Gammaproteobacteria</taxon>
        <taxon>Legionellales</taxon>
        <taxon>Legionellaceae</taxon>
        <taxon>Legionella</taxon>
    </lineage>
</organism>
<dbReference type="STRING" id="1212491.LFA_3210"/>
<sequence>MHALLKINAAIIVACSLFLSACKVGPNFRSPPPPPVQAYTETPLPKKTARSQSAGGNAQTFVATEDIPMLWWELFHSESINQLVRAGIAHNPSLASAIAAIKQAQENVNVQIGNSLFPAIKTVDAAERLRYSTLAIGGVSGESGALTFNLYNPTFTVSYTLDTFGGARRQIEALKAQVDYQQFQLLAAYLTLTSNIVNTAVSIGSYQEQITATLELIRIEEGVLKILKKQYRLGGISQADVLTQQTTLEQTKATLPPLQKNLSVAKHSMTALIGTFPDRPLPTIKLNSLRLPPEIPLSLPSNLVRQRPDIRAAEATLHYACAEIGVATANLLPQIGMTGSYGWLNIVLANLFTPSNVVWNITGQLTQPIFQGGALWAARRAQIAAYEQSLAQYRQTILQAFQNVADSLRAIETDARTLQAEVLAEKAARDALKLTWSQYRLGGTNYINLLNAQRQFQQTRINRIQAQAARYTDTVALFQSLGGGWWQKPWCGNECPK</sequence>
<keyword evidence="2" id="KW-0812">Transmembrane</keyword>
<keyword evidence="2" id="KW-1134">Transmembrane beta strand</keyword>
<dbReference type="PANTHER" id="PTHR30203:SF33">
    <property type="entry name" value="BLR4455 PROTEIN"/>
    <property type="match status" value="1"/>
</dbReference>
<protein>
    <submittedName>
        <fullName evidence="4">Putative outer membrane efflux protein</fullName>
    </submittedName>
</protein>